<dbReference type="KEGG" id="gsn:YC6258_00994"/>
<evidence type="ECO:0000313" key="2">
    <source>
        <dbReference type="Proteomes" id="UP000032266"/>
    </source>
</evidence>
<protein>
    <submittedName>
        <fullName evidence="1">Uncharacterized protein</fullName>
    </submittedName>
</protein>
<accession>A0A0C5VRZ7</accession>
<proteinExistence type="predicted"/>
<keyword evidence="2" id="KW-1185">Reference proteome</keyword>
<organism evidence="1 2">
    <name type="scientific">Gynuella sunshinyii YC6258</name>
    <dbReference type="NCBI Taxonomy" id="1445510"/>
    <lineage>
        <taxon>Bacteria</taxon>
        <taxon>Pseudomonadati</taxon>
        <taxon>Pseudomonadota</taxon>
        <taxon>Gammaproteobacteria</taxon>
        <taxon>Oceanospirillales</taxon>
        <taxon>Saccharospirillaceae</taxon>
        <taxon>Gynuella</taxon>
    </lineage>
</organism>
<dbReference type="PROSITE" id="PS51257">
    <property type="entry name" value="PROKAR_LIPOPROTEIN"/>
    <property type="match status" value="1"/>
</dbReference>
<dbReference type="EMBL" id="CP007142">
    <property type="protein sequence ID" value="AJQ93044.1"/>
    <property type="molecule type" value="Genomic_DNA"/>
</dbReference>
<dbReference type="HOGENOM" id="CLU_1419957_0_0_6"/>
<sequence>MLSRQLTGIHLIGLALISFMMTACEAQKQQPFLSLQTESGYIIPPGAHGIAIISRPREATLLQLRGMTGRGNVILKDSQHGKCLKIPVRFAAGDFGGGGIGIHQAKPVLLEIRSAQAAEVLAGDKDIVSDQYRIGTDTSADIVILSGLAMSQGFVLNPGLSFMAEIMGTQHQRVDCTGGT</sequence>
<dbReference type="Proteomes" id="UP000032266">
    <property type="component" value="Chromosome"/>
</dbReference>
<evidence type="ECO:0000313" key="1">
    <source>
        <dbReference type="EMBL" id="AJQ93044.1"/>
    </source>
</evidence>
<reference evidence="1 2" key="1">
    <citation type="submission" date="2014-01" db="EMBL/GenBank/DDBJ databases">
        <title>Full genme sequencing of cellulolytic bacterium Gynuella sunshinyii YC6258T gen. nov., sp. nov.</title>
        <authorList>
            <person name="Khan H."/>
            <person name="Chung E.J."/>
            <person name="Chung Y.R."/>
        </authorList>
    </citation>
    <scope>NUCLEOTIDE SEQUENCE [LARGE SCALE GENOMIC DNA]</scope>
    <source>
        <strain evidence="1 2">YC6258</strain>
    </source>
</reference>
<dbReference type="RefSeq" id="WP_052830048.1">
    <property type="nucleotide sequence ID" value="NZ_CP007142.1"/>
</dbReference>
<dbReference type="OrthoDB" id="6105117at2"/>
<dbReference type="AlphaFoldDB" id="A0A0C5VRZ7"/>
<name>A0A0C5VRZ7_9GAMM</name>
<gene>
    <name evidence="1" type="ORF">YC6258_00994</name>
</gene>